<evidence type="ECO:0000313" key="3">
    <source>
        <dbReference type="Proteomes" id="UP000288805"/>
    </source>
</evidence>
<dbReference type="EMBL" id="QGNW01000002">
    <property type="protein sequence ID" value="RVX22813.1"/>
    <property type="molecule type" value="Genomic_DNA"/>
</dbReference>
<reference evidence="2 3" key="1">
    <citation type="journal article" date="2018" name="PLoS Genet.">
        <title>Population sequencing reveals clonal diversity and ancestral inbreeding in the grapevine cultivar Chardonnay.</title>
        <authorList>
            <person name="Roach M.J."/>
            <person name="Johnson D.L."/>
            <person name="Bohlmann J."/>
            <person name="van Vuuren H.J."/>
            <person name="Jones S.J."/>
            <person name="Pretorius I.S."/>
            <person name="Schmidt S.A."/>
            <person name="Borneman A.R."/>
        </authorList>
    </citation>
    <scope>NUCLEOTIDE SEQUENCE [LARGE SCALE GENOMIC DNA]</scope>
    <source>
        <strain evidence="3">cv. Chardonnay</strain>
        <tissue evidence="2">Leaf</tissue>
    </source>
</reference>
<proteinExistence type="predicted"/>
<dbReference type="Proteomes" id="UP000288805">
    <property type="component" value="Unassembled WGS sequence"/>
</dbReference>
<evidence type="ECO:0000256" key="1">
    <source>
        <dbReference type="SAM" id="Phobius"/>
    </source>
</evidence>
<dbReference type="CDD" id="cd22159">
    <property type="entry name" value="F-box_AtTIR1-like"/>
    <property type="match status" value="1"/>
</dbReference>
<dbReference type="OrthoDB" id="550575at2759"/>
<organism evidence="2 3">
    <name type="scientific">Vitis vinifera</name>
    <name type="common">Grape</name>
    <dbReference type="NCBI Taxonomy" id="29760"/>
    <lineage>
        <taxon>Eukaryota</taxon>
        <taxon>Viridiplantae</taxon>
        <taxon>Streptophyta</taxon>
        <taxon>Embryophyta</taxon>
        <taxon>Tracheophyta</taxon>
        <taxon>Spermatophyta</taxon>
        <taxon>Magnoliopsida</taxon>
        <taxon>eudicotyledons</taxon>
        <taxon>Gunneridae</taxon>
        <taxon>Pentapetalae</taxon>
        <taxon>rosids</taxon>
        <taxon>Vitales</taxon>
        <taxon>Vitaceae</taxon>
        <taxon>Viteae</taxon>
        <taxon>Vitis</taxon>
    </lineage>
</organism>
<dbReference type="InterPro" id="IPR036047">
    <property type="entry name" value="F-box-like_dom_sf"/>
</dbReference>
<keyword evidence="1" id="KW-1133">Transmembrane helix</keyword>
<name>A0A438KNM9_VITVI</name>
<comment type="caution">
    <text evidence="2">The sequence shown here is derived from an EMBL/GenBank/DDBJ whole genome shotgun (WGS) entry which is preliminary data.</text>
</comment>
<gene>
    <name evidence="2" type="primary">FBL3_0</name>
    <name evidence="2" type="ORF">CK203_008306</name>
</gene>
<feature type="transmembrane region" description="Helical" evidence="1">
    <location>
        <begin position="20"/>
        <end position="37"/>
    </location>
</feature>
<evidence type="ECO:0000313" key="2">
    <source>
        <dbReference type="EMBL" id="RVX22813.1"/>
    </source>
</evidence>
<sequence>MKTYKGMQRQQKQQRFTNPFTLVTDEIIFAILDFLGHDPFSRKSFSLVCKSFYSVESRHRKTLSLSAPIYSVGFSSVTPLSIISTSLSVLSMRAIRGM</sequence>
<protein>
    <submittedName>
        <fullName evidence="2">F-box/LRR-repeat protein 3</fullName>
    </submittedName>
</protein>
<accession>A0A438KNM9</accession>
<dbReference type="SUPFAM" id="SSF81383">
    <property type="entry name" value="F-box domain"/>
    <property type="match status" value="1"/>
</dbReference>
<feature type="transmembrane region" description="Helical" evidence="1">
    <location>
        <begin position="69"/>
        <end position="90"/>
    </location>
</feature>
<dbReference type="Gene3D" id="1.20.1280.50">
    <property type="match status" value="1"/>
</dbReference>
<dbReference type="AlphaFoldDB" id="A0A438KNM9"/>
<keyword evidence="1" id="KW-0472">Membrane</keyword>
<keyword evidence="1" id="KW-0812">Transmembrane</keyword>